<evidence type="ECO:0000313" key="1">
    <source>
        <dbReference type="EMBL" id="KAI0292375.1"/>
    </source>
</evidence>
<protein>
    <submittedName>
        <fullName evidence="1">Uncharacterized protein</fullName>
    </submittedName>
</protein>
<name>A0AAD4LXM6_9AGAM</name>
<dbReference type="Proteomes" id="UP001203297">
    <property type="component" value="Unassembled WGS sequence"/>
</dbReference>
<proteinExistence type="predicted"/>
<reference evidence="1" key="1">
    <citation type="journal article" date="2022" name="New Phytol.">
        <title>Evolutionary transition to the ectomycorrhizal habit in the genomes of a hyperdiverse lineage of mushroom-forming fungi.</title>
        <authorList>
            <person name="Looney B."/>
            <person name="Miyauchi S."/>
            <person name="Morin E."/>
            <person name="Drula E."/>
            <person name="Courty P.E."/>
            <person name="Kohler A."/>
            <person name="Kuo A."/>
            <person name="LaButti K."/>
            <person name="Pangilinan J."/>
            <person name="Lipzen A."/>
            <person name="Riley R."/>
            <person name="Andreopoulos W."/>
            <person name="He G."/>
            <person name="Johnson J."/>
            <person name="Nolan M."/>
            <person name="Tritt A."/>
            <person name="Barry K.W."/>
            <person name="Grigoriev I.V."/>
            <person name="Nagy L.G."/>
            <person name="Hibbett D."/>
            <person name="Henrissat B."/>
            <person name="Matheny P.B."/>
            <person name="Labbe J."/>
            <person name="Martin F.M."/>
        </authorList>
    </citation>
    <scope>NUCLEOTIDE SEQUENCE</scope>
    <source>
        <strain evidence="1">BPL690</strain>
    </source>
</reference>
<dbReference type="EMBL" id="WTXG01000122">
    <property type="protein sequence ID" value="KAI0292375.1"/>
    <property type="molecule type" value="Genomic_DNA"/>
</dbReference>
<organism evidence="1 2">
    <name type="scientific">Multifurca ochricompacta</name>
    <dbReference type="NCBI Taxonomy" id="376703"/>
    <lineage>
        <taxon>Eukaryota</taxon>
        <taxon>Fungi</taxon>
        <taxon>Dikarya</taxon>
        <taxon>Basidiomycota</taxon>
        <taxon>Agaricomycotina</taxon>
        <taxon>Agaricomycetes</taxon>
        <taxon>Russulales</taxon>
        <taxon>Russulaceae</taxon>
        <taxon>Multifurca</taxon>
    </lineage>
</organism>
<comment type="caution">
    <text evidence="1">The sequence shown here is derived from an EMBL/GenBank/DDBJ whole genome shotgun (WGS) entry which is preliminary data.</text>
</comment>
<accession>A0AAD4LXM6</accession>
<gene>
    <name evidence="1" type="ORF">B0F90DRAFT_278387</name>
</gene>
<dbReference type="AlphaFoldDB" id="A0AAD4LXM6"/>
<evidence type="ECO:0000313" key="2">
    <source>
        <dbReference type="Proteomes" id="UP001203297"/>
    </source>
</evidence>
<keyword evidence="2" id="KW-1185">Reference proteome</keyword>
<sequence length="98" mass="11247">MPPETLVGMSPTGAALEFWRGQHIGHSGYLVSYYCCLVIKEDVELYLSPPMLCLCSVSVKSKNGGDPLRFGLLLCRPWVWWLGFRECSRHRSRVRLCW</sequence>